<comment type="similarity">
    <text evidence="1">Belongs to the bleomycin resistance protein family.</text>
</comment>
<feature type="domain" description="VOC" evidence="4">
    <location>
        <begin position="1"/>
        <end position="115"/>
    </location>
</feature>
<proteinExistence type="inferred from homology"/>
<evidence type="ECO:0000313" key="6">
    <source>
        <dbReference type="Proteomes" id="UP001280629"/>
    </source>
</evidence>
<dbReference type="Gene3D" id="3.10.180.10">
    <property type="entry name" value="2,3-Dihydroxybiphenyl 1,2-Dioxygenase, domain 1"/>
    <property type="match status" value="1"/>
</dbReference>
<protein>
    <recommendedName>
        <fullName evidence="2">Bleomycin resistance protein</fullName>
    </recommendedName>
</protein>
<dbReference type="EMBL" id="JAUBDH010000008">
    <property type="protein sequence ID" value="MDW0110916.1"/>
    <property type="molecule type" value="Genomic_DNA"/>
</dbReference>
<dbReference type="Pfam" id="PF19581">
    <property type="entry name" value="Glyoxalase_7"/>
    <property type="match status" value="1"/>
</dbReference>
<reference evidence="5 6" key="1">
    <citation type="submission" date="2023-06" db="EMBL/GenBank/DDBJ databases">
        <title>Sporosarcina sp. nov., isolated from Korean traditional fermented seafood 'Jeotgal'.</title>
        <authorList>
            <person name="Yang A.-I."/>
            <person name="Shin N.-R."/>
        </authorList>
    </citation>
    <scope>NUCLEOTIDE SEQUENCE [LARGE SCALE GENOMIC DNA]</scope>
    <source>
        <strain evidence="5 6">KCTC3840</strain>
    </source>
</reference>
<sequence>MITPIFRIFDVDKAIDFYIGYLGFQQDWQHTFDENMPKYIQVSLGDHVIHLSEHYGDGTPGSIVRVKIDDVKKYHAALTEKNYKYARPGLHKTDWNTLEVAIHDPFSNKIVFYEDLQS</sequence>
<evidence type="ECO:0000259" key="4">
    <source>
        <dbReference type="PROSITE" id="PS51819"/>
    </source>
</evidence>
<evidence type="ECO:0000256" key="1">
    <source>
        <dbReference type="ARBA" id="ARBA00011051"/>
    </source>
</evidence>
<gene>
    <name evidence="5" type="ORF">QT716_12800</name>
</gene>
<dbReference type="SUPFAM" id="SSF54593">
    <property type="entry name" value="Glyoxalase/Bleomycin resistance protein/Dihydroxybiphenyl dioxygenase"/>
    <property type="match status" value="1"/>
</dbReference>
<dbReference type="InterPro" id="IPR000335">
    <property type="entry name" value="Bleomycin-R"/>
</dbReference>
<name>A0ABU4G1S0_9BACL</name>
<comment type="caution">
    <text evidence="5">The sequence shown here is derived from an EMBL/GenBank/DDBJ whole genome shotgun (WGS) entry which is preliminary data.</text>
</comment>
<keyword evidence="3" id="KW-0046">Antibiotic resistance</keyword>
<dbReference type="InterPro" id="IPR029068">
    <property type="entry name" value="Glyas_Bleomycin-R_OHBP_Dase"/>
</dbReference>
<dbReference type="PROSITE" id="PS51819">
    <property type="entry name" value="VOC"/>
    <property type="match status" value="1"/>
</dbReference>
<evidence type="ECO:0000313" key="5">
    <source>
        <dbReference type="EMBL" id="MDW0110916.1"/>
    </source>
</evidence>
<evidence type="ECO:0000256" key="3">
    <source>
        <dbReference type="ARBA" id="ARBA00023251"/>
    </source>
</evidence>
<dbReference type="RefSeq" id="WP_317936491.1">
    <property type="nucleotide sequence ID" value="NZ_JAUBDH010000008.1"/>
</dbReference>
<dbReference type="Proteomes" id="UP001280629">
    <property type="component" value="Unassembled WGS sequence"/>
</dbReference>
<organism evidence="5 6">
    <name type="scientific">Sporosarcina aquimarina</name>
    <dbReference type="NCBI Taxonomy" id="114975"/>
    <lineage>
        <taxon>Bacteria</taxon>
        <taxon>Bacillati</taxon>
        <taxon>Bacillota</taxon>
        <taxon>Bacilli</taxon>
        <taxon>Bacillales</taxon>
        <taxon>Caryophanaceae</taxon>
        <taxon>Sporosarcina</taxon>
    </lineage>
</organism>
<evidence type="ECO:0000256" key="2">
    <source>
        <dbReference type="ARBA" id="ARBA00021572"/>
    </source>
</evidence>
<keyword evidence="6" id="KW-1185">Reference proteome</keyword>
<dbReference type="InterPro" id="IPR037523">
    <property type="entry name" value="VOC_core"/>
</dbReference>
<accession>A0ABU4G1S0</accession>